<evidence type="ECO:0000313" key="2">
    <source>
        <dbReference type="EMBL" id="CAL5079152.1"/>
    </source>
</evidence>
<feature type="signal peptide" evidence="1">
    <location>
        <begin position="1"/>
        <end position="23"/>
    </location>
</feature>
<dbReference type="SUPFAM" id="SSF53474">
    <property type="entry name" value="alpha/beta-Hydrolases"/>
    <property type="match status" value="1"/>
</dbReference>
<dbReference type="Gene3D" id="3.40.50.1820">
    <property type="entry name" value="alpha/beta hydrolase"/>
    <property type="match status" value="1"/>
</dbReference>
<dbReference type="InterPro" id="IPR029058">
    <property type="entry name" value="AB_hydrolase_fold"/>
</dbReference>
<accession>A0ABC9FQH9</accession>
<evidence type="ECO:0000313" key="3">
    <source>
        <dbReference type="Proteomes" id="UP001497457"/>
    </source>
</evidence>
<evidence type="ECO:0008006" key="4">
    <source>
        <dbReference type="Google" id="ProtNLM"/>
    </source>
</evidence>
<dbReference type="Proteomes" id="UP001497457">
    <property type="component" value="Chromosome 7b"/>
</dbReference>
<feature type="chain" id="PRO_5044859964" description="Lecithin-cholesterol acyltransferase-like 1" evidence="1">
    <location>
        <begin position="24"/>
        <end position="426"/>
    </location>
</feature>
<evidence type="ECO:0000256" key="1">
    <source>
        <dbReference type="SAM" id="SignalP"/>
    </source>
</evidence>
<name>A0ABC9FQH9_9POAL</name>
<dbReference type="InterPro" id="IPR003386">
    <property type="entry name" value="LACT/PDAT_acylTrfase"/>
</dbReference>
<protein>
    <recommendedName>
        <fullName evidence="4">Lecithin-cholesterol acyltransferase-like 1</fullName>
    </recommendedName>
</protein>
<gene>
    <name evidence="2" type="ORF">URODEC1_LOCUS107478</name>
</gene>
<dbReference type="AlphaFoldDB" id="A0ABC9FQH9"/>
<sequence length="426" mass="48338">MAMSTLVQLLLPLLLLLLPPALREYLLASHQPKIHPVVLVPGMTCGDLEARLTGAYQPSVPRCGAMKGKGWFELWKNVSDLAAHDYLDCFLEQMRLVYDPTTNEYRNLPGVETRVPNFGSSRGFRCKNPLQPKQCFDKVRESLERLGYRDEDTLFGAPYDWRHAPPLPGQPSKVYSSFFKEFKALVEAASAKHQKKVIVIGHSYGGLVALEFVRNTPLAWRNEYIKHLILVAPTLSEGFLNQLQRLVTGPSDWTYIIGATTLSLRPMWRSFEISITDLPSPQVFGHKPLVITERRNYSAHDMEDLLAAVSFVDGVEPFRRRSVPKMHYFQAPMVPMTCINGVGNRTPKQLVFWEGEYDRAPEMVYGDGDGYVNLISMLAFDKEMRQQPGQKNQFKSIKIDGAQHSGILTEEWAVKRVVQEILEANK</sequence>
<dbReference type="EMBL" id="OZ075117">
    <property type="protein sequence ID" value="CAL5079152.1"/>
    <property type="molecule type" value="Genomic_DNA"/>
</dbReference>
<organism evidence="2 3">
    <name type="scientific">Urochloa decumbens</name>
    <dbReference type="NCBI Taxonomy" id="240449"/>
    <lineage>
        <taxon>Eukaryota</taxon>
        <taxon>Viridiplantae</taxon>
        <taxon>Streptophyta</taxon>
        <taxon>Embryophyta</taxon>
        <taxon>Tracheophyta</taxon>
        <taxon>Spermatophyta</taxon>
        <taxon>Magnoliopsida</taxon>
        <taxon>Liliopsida</taxon>
        <taxon>Poales</taxon>
        <taxon>Poaceae</taxon>
        <taxon>PACMAD clade</taxon>
        <taxon>Panicoideae</taxon>
        <taxon>Panicodae</taxon>
        <taxon>Paniceae</taxon>
        <taxon>Melinidinae</taxon>
        <taxon>Urochloa</taxon>
    </lineage>
</organism>
<keyword evidence="1" id="KW-0732">Signal</keyword>
<dbReference type="Pfam" id="PF02450">
    <property type="entry name" value="LCAT"/>
    <property type="match status" value="1"/>
</dbReference>
<dbReference type="PANTHER" id="PTHR11440">
    <property type="entry name" value="LECITHIN-CHOLESTEROL ACYLTRANSFERASE-RELATED"/>
    <property type="match status" value="1"/>
</dbReference>
<proteinExistence type="predicted"/>
<keyword evidence="3" id="KW-1185">Reference proteome</keyword>
<reference evidence="3" key="1">
    <citation type="submission" date="2024-06" db="EMBL/GenBank/DDBJ databases">
        <authorList>
            <person name="Ryan C."/>
        </authorList>
    </citation>
    <scope>NUCLEOTIDE SEQUENCE [LARGE SCALE GENOMIC DNA]</scope>
</reference>
<reference evidence="2 3" key="2">
    <citation type="submission" date="2024-10" db="EMBL/GenBank/DDBJ databases">
        <authorList>
            <person name="Ryan C."/>
        </authorList>
    </citation>
    <scope>NUCLEOTIDE SEQUENCE [LARGE SCALE GENOMIC DNA]</scope>
</reference>